<feature type="non-terminal residue" evidence="1">
    <location>
        <position position="319"/>
    </location>
</feature>
<proteinExistence type="predicted"/>
<name>A0A9P5X7E1_9AGAR</name>
<dbReference type="Proteomes" id="UP000807342">
    <property type="component" value="Unassembled WGS sequence"/>
</dbReference>
<sequence length="319" mass="36716">MTFSLSLRRKFRNNNPPTNEEAATVRRTLEGSLSRLHVLEDQVGQLQRRLDRLSLERRELHDFVDDHRRLLSPFRRLVPEILQEIFFHCLPTAHNTVMSLEEAPLLLGRVCNHWRQVAYSTPKLWASIHIIATLAESDEAREGAVSAWISRSGILPLSISMSTSGNVRSSRFCCIGRRVRPSNGQVQPYLDLITPYIRRWKSVHLSLRYFDWADFLTQFKATDFPLLESIHIEGDRPKRRIWQNGHDTLVLPKENSILQAPRLHVLSMAHRMPRLLDTRVQWAQLTALNLGSRSLHVEDVAKALMMCPNLEACAVSPIT</sequence>
<dbReference type="EMBL" id="MU151271">
    <property type="protein sequence ID" value="KAF9445967.1"/>
    <property type="molecule type" value="Genomic_DNA"/>
</dbReference>
<dbReference type="OrthoDB" id="3221235at2759"/>
<evidence type="ECO:0000313" key="2">
    <source>
        <dbReference type="Proteomes" id="UP000807342"/>
    </source>
</evidence>
<protein>
    <recommendedName>
        <fullName evidence="3">F-box domain-containing protein</fullName>
    </recommendedName>
</protein>
<evidence type="ECO:0000313" key="1">
    <source>
        <dbReference type="EMBL" id="KAF9445967.1"/>
    </source>
</evidence>
<comment type="caution">
    <text evidence="1">The sequence shown here is derived from an EMBL/GenBank/DDBJ whole genome shotgun (WGS) entry which is preliminary data.</text>
</comment>
<reference evidence="1" key="1">
    <citation type="submission" date="2020-11" db="EMBL/GenBank/DDBJ databases">
        <authorList>
            <consortium name="DOE Joint Genome Institute"/>
            <person name="Ahrendt S."/>
            <person name="Riley R."/>
            <person name="Andreopoulos W."/>
            <person name="Labutti K."/>
            <person name="Pangilinan J."/>
            <person name="Ruiz-Duenas F.J."/>
            <person name="Barrasa J.M."/>
            <person name="Sanchez-Garcia M."/>
            <person name="Camarero S."/>
            <person name="Miyauchi S."/>
            <person name="Serrano A."/>
            <person name="Linde D."/>
            <person name="Babiker R."/>
            <person name="Drula E."/>
            <person name="Ayuso-Fernandez I."/>
            <person name="Pacheco R."/>
            <person name="Padilla G."/>
            <person name="Ferreira P."/>
            <person name="Barriuso J."/>
            <person name="Kellner H."/>
            <person name="Castanera R."/>
            <person name="Alfaro M."/>
            <person name="Ramirez L."/>
            <person name="Pisabarro A.G."/>
            <person name="Kuo A."/>
            <person name="Tritt A."/>
            <person name="Lipzen A."/>
            <person name="He G."/>
            <person name="Yan M."/>
            <person name="Ng V."/>
            <person name="Cullen D."/>
            <person name="Martin F."/>
            <person name="Rosso M.-N."/>
            <person name="Henrissat B."/>
            <person name="Hibbett D."/>
            <person name="Martinez A.T."/>
            <person name="Grigoriev I.V."/>
        </authorList>
    </citation>
    <scope>NUCLEOTIDE SEQUENCE</scope>
    <source>
        <strain evidence="1">MF-IS2</strain>
    </source>
</reference>
<dbReference type="AlphaFoldDB" id="A0A9P5X7E1"/>
<accession>A0A9P5X7E1</accession>
<keyword evidence="2" id="KW-1185">Reference proteome</keyword>
<organism evidence="1 2">
    <name type="scientific">Macrolepiota fuliginosa MF-IS2</name>
    <dbReference type="NCBI Taxonomy" id="1400762"/>
    <lineage>
        <taxon>Eukaryota</taxon>
        <taxon>Fungi</taxon>
        <taxon>Dikarya</taxon>
        <taxon>Basidiomycota</taxon>
        <taxon>Agaricomycotina</taxon>
        <taxon>Agaricomycetes</taxon>
        <taxon>Agaricomycetidae</taxon>
        <taxon>Agaricales</taxon>
        <taxon>Agaricineae</taxon>
        <taxon>Agaricaceae</taxon>
        <taxon>Macrolepiota</taxon>
    </lineage>
</organism>
<gene>
    <name evidence="1" type="ORF">P691DRAFT_674583</name>
</gene>
<evidence type="ECO:0008006" key="3">
    <source>
        <dbReference type="Google" id="ProtNLM"/>
    </source>
</evidence>
<dbReference type="Gene3D" id="1.20.1280.50">
    <property type="match status" value="1"/>
</dbReference>